<evidence type="ECO:0000259" key="5">
    <source>
        <dbReference type="Pfam" id="PF08100"/>
    </source>
</evidence>
<dbReference type="Pfam" id="PF00891">
    <property type="entry name" value="Methyltransf_2"/>
    <property type="match status" value="1"/>
</dbReference>
<dbReference type="PANTHER" id="PTHR43712">
    <property type="entry name" value="PUTATIVE (AFU_ORTHOLOGUE AFUA_4G14580)-RELATED"/>
    <property type="match status" value="1"/>
</dbReference>
<dbReference type="Proteomes" id="UP000623467">
    <property type="component" value="Unassembled WGS sequence"/>
</dbReference>
<dbReference type="GO" id="GO:0032259">
    <property type="term" value="P:methylation"/>
    <property type="evidence" value="ECO:0007669"/>
    <property type="project" value="UniProtKB-KW"/>
</dbReference>
<dbReference type="SUPFAM" id="SSF46785">
    <property type="entry name" value="Winged helix' DNA-binding domain"/>
    <property type="match status" value="1"/>
</dbReference>
<dbReference type="InterPro" id="IPR016461">
    <property type="entry name" value="COMT-like"/>
</dbReference>
<reference evidence="6" key="1">
    <citation type="submission" date="2020-05" db="EMBL/GenBank/DDBJ databases">
        <title>Mycena genomes resolve the evolution of fungal bioluminescence.</title>
        <authorList>
            <person name="Tsai I.J."/>
        </authorList>
    </citation>
    <scope>NUCLEOTIDE SEQUENCE</scope>
    <source>
        <strain evidence="6">160909Yilan</strain>
    </source>
</reference>
<keyword evidence="7" id="KW-1185">Reference proteome</keyword>
<dbReference type="Gene3D" id="3.40.50.150">
    <property type="entry name" value="Vaccinia Virus protein VP39"/>
    <property type="match status" value="1"/>
</dbReference>
<feature type="domain" description="O-methyltransferase dimerisation" evidence="5">
    <location>
        <begin position="88"/>
        <end position="184"/>
    </location>
</feature>
<evidence type="ECO:0000256" key="3">
    <source>
        <dbReference type="ARBA" id="ARBA00022691"/>
    </source>
</evidence>
<protein>
    <submittedName>
        <fullName evidence="6">S-adenosyl-L-methionine-dependent methyltransferase</fullName>
    </submittedName>
</protein>
<evidence type="ECO:0000313" key="6">
    <source>
        <dbReference type="EMBL" id="KAF7350971.1"/>
    </source>
</evidence>
<dbReference type="InterPro" id="IPR036390">
    <property type="entry name" value="WH_DNA-bd_sf"/>
</dbReference>
<evidence type="ECO:0000259" key="4">
    <source>
        <dbReference type="Pfam" id="PF00891"/>
    </source>
</evidence>
<dbReference type="InterPro" id="IPR012967">
    <property type="entry name" value="COMT_dimerisation"/>
</dbReference>
<gene>
    <name evidence="6" type="ORF">MSAN_01659300</name>
</gene>
<evidence type="ECO:0000256" key="1">
    <source>
        <dbReference type="ARBA" id="ARBA00022603"/>
    </source>
</evidence>
<evidence type="ECO:0000256" key="2">
    <source>
        <dbReference type="ARBA" id="ARBA00022679"/>
    </source>
</evidence>
<dbReference type="Gene3D" id="1.10.10.10">
    <property type="entry name" value="Winged helix-like DNA-binding domain superfamily/Winged helix DNA-binding domain"/>
    <property type="match status" value="1"/>
</dbReference>
<feature type="domain" description="O-methyltransferase C-terminal" evidence="4">
    <location>
        <begin position="227"/>
        <end position="438"/>
    </location>
</feature>
<keyword evidence="3" id="KW-0949">S-adenosyl-L-methionine</keyword>
<keyword evidence="1 6" id="KW-0489">Methyltransferase</keyword>
<comment type="caution">
    <text evidence="6">The sequence shown here is derived from an EMBL/GenBank/DDBJ whole genome shotgun (WGS) entry which is preliminary data.</text>
</comment>
<dbReference type="Pfam" id="PF08100">
    <property type="entry name" value="Dimerisation"/>
    <property type="match status" value="1"/>
</dbReference>
<dbReference type="PROSITE" id="PS51683">
    <property type="entry name" value="SAM_OMT_II"/>
    <property type="match status" value="1"/>
</dbReference>
<name>A0A8H6Y2G0_9AGAR</name>
<sequence length="459" mass="51363">MPSTTPLDTLLGLREVLNLAVETVAEEWQAHGFPASLQDPLFETKEDALPSPRLYEATKRAIGAADMLQALLRYFYLEVLKPSLFHRLDQYFESRALHAASMARIPDILHQALLEGKPDGLTAQELSEKTGYEKNKCGMSALHILDLHSLYDAARIMRLLATNHIFNQTGPERFSNNRTSAALINNPPLANYIDLYGAESYASSQHLLAAFKDESLALESAAFARDRIYNAQGKTYWEYNDENSERHDKFATAMAGSAQTNLPALLNDYPWFKLEKATIVDVGGGIGTLSLPLLQKYRDLSVVIQDRESVIAQATEHWKANFPTAIEEERVVFQVADFFQPNEVHGAEVYMLRYIIDDWNDDACVTILSAIKASMSEKSKVLIVEALLIPAWLPSSETSTLTMAPDPLLPNYGLRFISLRNGTERTVSEMTRVVERAGLVVEKIWECRSAVHITQCALP</sequence>
<dbReference type="SUPFAM" id="SSF53335">
    <property type="entry name" value="S-adenosyl-L-methionine-dependent methyltransferases"/>
    <property type="match status" value="1"/>
</dbReference>
<organism evidence="6 7">
    <name type="scientific">Mycena sanguinolenta</name>
    <dbReference type="NCBI Taxonomy" id="230812"/>
    <lineage>
        <taxon>Eukaryota</taxon>
        <taxon>Fungi</taxon>
        <taxon>Dikarya</taxon>
        <taxon>Basidiomycota</taxon>
        <taxon>Agaricomycotina</taxon>
        <taxon>Agaricomycetes</taxon>
        <taxon>Agaricomycetidae</taxon>
        <taxon>Agaricales</taxon>
        <taxon>Marasmiineae</taxon>
        <taxon>Mycenaceae</taxon>
        <taxon>Mycena</taxon>
    </lineage>
</organism>
<proteinExistence type="predicted"/>
<dbReference type="EMBL" id="JACAZH010000014">
    <property type="protein sequence ID" value="KAF7350971.1"/>
    <property type="molecule type" value="Genomic_DNA"/>
</dbReference>
<dbReference type="GO" id="GO:0008171">
    <property type="term" value="F:O-methyltransferase activity"/>
    <property type="evidence" value="ECO:0007669"/>
    <property type="project" value="InterPro"/>
</dbReference>
<keyword evidence="2 6" id="KW-0808">Transferase</keyword>
<dbReference type="PANTHER" id="PTHR43712:SF2">
    <property type="entry name" value="O-METHYLTRANSFERASE CICE"/>
    <property type="match status" value="1"/>
</dbReference>
<dbReference type="InterPro" id="IPR001077">
    <property type="entry name" value="COMT_C"/>
</dbReference>
<dbReference type="InterPro" id="IPR029063">
    <property type="entry name" value="SAM-dependent_MTases_sf"/>
</dbReference>
<accession>A0A8H6Y2G0</accession>
<dbReference type="InterPro" id="IPR036388">
    <property type="entry name" value="WH-like_DNA-bd_sf"/>
</dbReference>
<dbReference type="OrthoDB" id="1606438at2759"/>
<dbReference type="AlphaFoldDB" id="A0A8H6Y2G0"/>
<evidence type="ECO:0000313" key="7">
    <source>
        <dbReference type="Proteomes" id="UP000623467"/>
    </source>
</evidence>